<protein>
    <submittedName>
        <fullName evidence="3">Atu4866 domain-containing protein</fullName>
    </submittedName>
</protein>
<dbReference type="RefSeq" id="WP_311629625.1">
    <property type="nucleotide sequence ID" value="NZ_JAVREN010000007.1"/>
</dbReference>
<evidence type="ECO:0000313" key="4">
    <source>
        <dbReference type="Proteomes" id="UP001183388"/>
    </source>
</evidence>
<evidence type="ECO:0000256" key="1">
    <source>
        <dbReference type="SAM" id="MobiDB-lite"/>
    </source>
</evidence>
<comment type="caution">
    <text evidence="3">The sequence shown here is derived from an EMBL/GenBank/DDBJ whole genome shotgun (WGS) entry which is preliminary data.</text>
</comment>
<keyword evidence="2" id="KW-0732">Signal</keyword>
<evidence type="ECO:0000313" key="3">
    <source>
        <dbReference type="EMBL" id="MDT0306688.1"/>
    </source>
</evidence>
<proteinExistence type="predicted"/>
<dbReference type="EMBL" id="JAVREN010000007">
    <property type="protein sequence ID" value="MDT0306688.1"/>
    <property type="molecule type" value="Genomic_DNA"/>
</dbReference>
<reference evidence="4" key="1">
    <citation type="submission" date="2023-07" db="EMBL/GenBank/DDBJ databases">
        <title>30 novel species of actinomycetes from the DSMZ collection.</title>
        <authorList>
            <person name="Nouioui I."/>
        </authorList>
    </citation>
    <scope>NUCLEOTIDE SEQUENCE [LARGE SCALE GENOMIC DNA]</scope>
    <source>
        <strain evidence="4">DSM 44917</strain>
    </source>
</reference>
<dbReference type="InterPro" id="IPR020955">
    <property type="entry name" value="Uncharacterised_Atu4866"/>
</dbReference>
<dbReference type="InterPro" id="IPR038646">
    <property type="entry name" value="Atu4866-like_sf"/>
</dbReference>
<gene>
    <name evidence="3" type="ORF">RM780_06900</name>
</gene>
<feature type="chain" id="PRO_5045489048" evidence="2">
    <location>
        <begin position="18"/>
        <end position="130"/>
    </location>
</feature>
<dbReference type="Gene3D" id="2.40.128.290">
    <property type="entry name" value="Uncharacterised protein Atu4866, PF11512"/>
    <property type="match status" value="1"/>
</dbReference>
<feature type="signal peptide" evidence="2">
    <location>
        <begin position="1"/>
        <end position="17"/>
    </location>
</feature>
<organism evidence="3 4">
    <name type="scientific">Streptomyces boetiae</name>
    <dbReference type="NCBI Taxonomy" id="3075541"/>
    <lineage>
        <taxon>Bacteria</taxon>
        <taxon>Bacillati</taxon>
        <taxon>Actinomycetota</taxon>
        <taxon>Actinomycetes</taxon>
        <taxon>Kitasatosporales</taxon>
        <taxon>Streptomycetaceae</taxon>
        <taxon>Streptomyces</taxon>
    </lineage>
</organism>
<sequence>MRAIARLVPIIAMVALATVACSSDDSSGGEEGQGQELPTPEGTPPPVGSGDPDPERAGRWVTDDGTLVLELTEDGRYSEDMNGQEDAFQGDWTVERDYISLVDDSGYQALGWFSDEDTLLLGETLLERED</sequence>
<feature type="region of interest" description="Disordered" evidence="1">
    <location>
        <begin position="21"/>
        <end position="65"/>
    </location>
</feature>
<name>A0ABU2L5U7_9ACTN</name>
<dbReference type="Proteomes" id="UP001183388">
    <property type="component" value="Unassembled WGS sequence"/>
</dbReference>
<dbReference type="Pfam" id="PF11512">
    <property type="entry name" value="Atu4866"/>
    <property type="match status" value="1"/>
</dbReference>
<feature type="compositionally biased region" description="Basic and acidic residues" evidence="1">
    <location>
        <begin position="53"/>
        <end position="62"/>
    </location>
</feature>
<dbReference type="PROSITE" id="PS51257">
    <property type="entry name" value="PROKAR_LIPOPROTEIN"/>
    <property type="match status" value="1"/>
</dbReference>
<keyword evidence="4" id="KW-1185">Reference proteome</keyword>
<evidence type="ECO:0000256" key="2">
    <source>
        <dbReference type="SAM" id="SignalP"/>
    </source>
</evidence>
<accession>A0ABU2L5U7</accession>